<dbReference type="OrthoDB" id="66881at2759"/>
<evidence type="ECO:0000256" key="9">
    <source>
        <dbReference type="ARBA" id="ARBA00022857"/>
    </source>
</evidence>
<comment type="catalytic activity">
    <reaction evidence="13">
        <text>L-ornithine + NADPH + O2 = N(5)-hydroxy-L-ornithine + NADP(+) + H2O</text>
        <dbReference type="Rhea" id="RHEA:41508"/>
        <dbReference type="ChEBI" id="CHEBI:15377"/>
        <dbReference type="ChEBI" id="CHEBI:15379"/>
        <dbReference type="ChEBI" id="CHEBI:46911"/>
        <dbReference type="ChEBI" id="CHEBI:57783"/>
        <dbReference type="ChEBI" id="CHEBI:58349"/>
        <dbReference type="ChEBI" id="CHEBI:78275"/>
        <dbReference type="EC" id="1.14.13.196"/>
    </reaction>
</comment>
<evidence type="ECO:0000313" key="17">
    <source>
        <dbReference type="Proteomes" id="UP000249789"/>
    </source>
</evidence>
<evidence type="ECO:0000256" key="10">
    <source>
        <dbReference type="ARBA" id="ARBA00023002"/>
    </source>
</evidence>
<dbReference type="AlphaFoldDB" id="A0A8G1RSM9"/>
<dbReference type="SUPFAM" id="SSF51905">
    <property type="entry name" value="FAD/NAD(P)-binding domain"/>
    <property type="match status" value="3"/>
</dbReference>
<comment type="similarity">
    <text evidence="3">Belongs to the lysine N(6)-hydroxylase/L-ornithine N(5)-oxygenase family.</text>
</comment>
<organism evidence="16 17">
    <name type="scientific">Aspergillus fijiensis CBS 313.89</name>
    <dbReference type="NCBI Taxonomy" id="1448319"/>
    <lineage>
        <taxon>Eukaryota</taxon>
        <taxon>Fungi</taxon>
        <taxon>Dikarya</taxon>
        <taxon>Ascomycota</taxon>
        <taxon>Pezizomycotina</taxon>
        <taxon>Eurotiomycetes</taxon>
        <taxon>Eurotiomycetidae</taxon>
        <taxon>Eurotiales</taxon>
        <taxon>Aspergillaceae</taxon>
        <taxon>Aspergillus</taxon>
    </lineage>
</organism>
<keyword evidence="17" id="KW-1185">Reference proteome</keyword>
<dbReference type="Proteomes" id="UP000249789">
    <property type="component" value="Unassembled WGS sequence"/>
</dbReference>
<accession>A0A8G1RSM9</accession>
<evidence type="ECO:0000256" key="11">
    <source>
        <dbReference type="ARBA" id="ARBA00023033"/>
    </source>
</evidence>
<feature type="compositionally biased region" description="Low complexity" evidence="15">
    <location>
        <begin position="9"/>
        <end position="37"/>
    </location>
</feature>
<evidence type="ECO:0000256" key="5">
    <source>
        <dbReference type="ARBA" id="ARBA00012881"/>
    </source>
</evidence>
<feature type="region of interest" description="Disordered" evidence="15">
    <location>
        <begin position="1"/>
        <end position="39"/>
    </location>
</feature>
<gene>
    <name evidence="16" type="ORF">BO72DRAFT_495302</name>
</gene>
<dbReference type="InterPro" id="IPR036188">
    <property type="entry name" value="FAD/NAD-bd_sf"/>
</dbReference>
<dbReference type="EMBL" id="KZ824638">
    <property type="protein sequence ID" value="RAK78149.1"/>
    <property type="molecule type" value="Genomic_DNA"/>
</dbReference>
<protein>
    <recommendedName>
        <fullName evidence="6">L-ornithine N(5)-monooxygenase</fullName>
        <ecNumber evidence="5">1.14.13.196</ecNumber>
    </recommendedName>
    <alternativeName>
        <fullName evidence="12">L-ornithine N(5)-oxygenase</fullName>
    </alternativeName>
</protein>
<evidence type="ECO:0000256" key="15">
    <source>
        <dbReference type="SAM" id="MobiDB-lite"/>
    </source>
</evidence>
<evidence type="ECO:0000256" key="6">
    <source>
        <dbReference type="ARBA" id="ARBA00018612"/>
    </source>
</evidence>
<keyword evidence="10" id="KW-0560">Oxidoreductase</keyword>
<evidence type="ECO:0000256" key="2">
    <source>
        <dbReference type="ARBA" id="ARBA00004924"/>
    </source>
</evidence>
<keyword evidence="9" id="KW-0521">NADP</keyword>
<keyword evidence="11" id="KW-0503">Monooxygenase</keyword>
<dbReference type="EC" id="1.14.13.196" evidence="5"/>
<dbReference type="PANTHER" id="PTHR43098">
    <property type="entry name" value="L-ORNITHINE N(5)-MONOOXYGENASE-RELATED"/>
    <property type="match status" value="1"/>
</dbReference>
<dbReference type="InterPro" id="IPR025700">
    <property type="entry name" value="Lys/Orn_oxygenase"/>
</dbReference>
<sequence length="442" mass="48295">MALGESGSRTATPALARTAPNPSTSSTTRRWSTSGSSERFPDHNEMRAYFQYVDRKWHVSQDYDFGVGVEGAAFQEDGLLWSISLSDGRCVTARFFIPAVGFASTPTLPKIPGIESFQGPLRHTADWPHSGLDVAGKRVAVIGTGASGAQVVARIAPQVQSLTVYQRTPVVAIPASPESAKDANLRTATPLTPDGSRAAFQRTMTSFSGLDYCFQDAASAAVGSPLRDLFNRQFYKEGSRALVWSNFTDVVDVREAPLTEITPTGIRSGKTHVEYDVIVCATGFQSNSAGIARLNITGSRGVPLTEVWKHRVCSYLGMTVPGFPNMFYLFGPQGPTVKVNLPTAIECQAQWILAFLKALRTARVTGCEPTLAAAQAWQEELRAHWKDTLYAKTTTWEARNASNQPEPLWIRGIHRYNEALQASQALSFRGFTELQPKRTSVL</sequence>
<evidence type="ECO:0000256" key="12">
    <source>
        <dbReference type="ARBA" id="ARBA00030351"/>
    </source>
</evidence>
<keyword evidence="7" id="KW-0285">Flavoprotein</keyword>
<dbReference type="PANTHER" id="PTHR43098:SF3">
    <property type="entry name" value="L-ORNITHINE N(5)-MONOOXYGENASE-RELATED"/>
    <property type="match status" value="1"/>
</dbReference>
<dbReference type="Pfam" id="PF13434">
    <property type="entry name" value="Lys_Orn_oxgnase"/>
    <property type="match status" value="1"/>
</dbReference>
<evidence type="ECO:0000256" key="14">
    <source>
        <dbReference type="ARBA" id="ARBA00049248"/>
    </source>
</evidence>
<dbReference type="RefSeq" id="XP_040802159.1">
    <property type="nucleotide sequence ID" value="XM_040948537.1"/>
</dbReference>
<evidence type="ECO:0000256" key="7">
    <source>
        <dbReference type="ARBA" id="ARBA00022630"/>
    </source>
</evidence>
<evidence type="ECO:0000256" key="13">
    <source>
        <dbReference type="ARBA" id="ARBA00047598"/>
    </source>
</evidence>
<reference evidence="16 17" key="1">
    <citation type="submission" date="2018-02" db="EMBL/GenBank/DDBJ databases">
        <title>The genomes of Aspergillus section Nigri reveals drivers in fungal speciation.</title>
        <authorList>
            <consortium name="DOE Joint Genome Institute"/>
            <person name="Vesth T.C."/>
            <person name="Nybo J."/>
            <person name="Theobald S."/>
            <person name="Brandl J."/>
            <person name="Frisvad J.C."/>
            <person name="Nielsen K.F."/>
            <person name="Lyhne E.K."/>
            <person name="Kogle M.E."/>
            <person name="Kuo A."/>
            <person name="Riley R."/>
            <person name="Clum A."/>
            <person name="Nolan M."/>
            <person name="Lipzen A."/>
            <person name="Salamov A."/>
            <person name="Henrissat B."/>
            <person name="Wiebenga A."/>
            <person name="De vries R.P."/>
            <person name="Grigoriev I.V."/>
            <person name="Mortensen U.H."/>
            <person name="Andersen M.R."/>
            <person name="Baker S.E."/>
        </authorList>
    </citation>
    <scope>NUCLEOTIDE SEQUENCE [LARGE SCALE GENOMIC DNA]</scope>
    <source>
        <strain evidence="16 17">CBS 313.89</strain>
    </source>
</reference>
<evidence type="ECO:0000256" key="1">
    <source>
        <dbReference type="ARBA" id="ARBA00001974"/>
    </source>
</evidence>
<dbReference type="InterPro" id="IPR050775">
    <property type="entry name" value="FAD-binding_Monooxygenases"/>
</dbReference>
<comment type="pathway">
    <text evidence="2">Siderophore biosynthesis.</text>
</comment>
<dbReference type="VEuPathDB" id="FungiDB:BO72DRAFT_495302"/>
<comment type="catalytic activity">
    <reaction evidence="14">
        <text>L-ornithine + NADH + O2 = N(5)-hydroxy-L-ornithine + NAD(+) + H2O</text>
        <dbReference type="Rhea" id="RHEA:41512"/>
        <dbReference type="ChEBI" id="CHEBI:15377"/>
        <dbReference type="ChEBI" id="CHEBI:15379"/>
        <dbReference type="ChEBI" id="CHEBI:46911"/>
        <dbReference type="ChEBI" id="CHEBI:57540"/>
        <dbReference type="ChEBI" id="CHEBI:57945"/>
        <dbReference type="ChEBI" id="CHEBI:78275"/>
        <dbReference type="EC" id="1.14.13.196"/>
    </reaction>
</comment>
<dbReference type="GO" id="GO:0004497">
    <property type="term" value="F:monooxygenase activity"/>
    <property type="evidence" value="ECO:0007669"/>
    <property type="project" value="UniProtKB-KW"/>
</dbReference>
<comment type="cofactor">
    <cofactor evidence="1">
        <name>FAD</name>
        <dbReference type="ChEBI" id="CHEBI:57692"/>
    </cofactor>
</comment>
<proteinExistence type="inferred from homology"/>
<evidence type="ECO:0000256" key="8">
    <source>
        <dbReference type="ARBA" id="ARBA00022827"/>
    </source>
</evidence>
<evidence type="ECO:0000313" key="16">
    <source>
        <dbReference type="EMBL" id="RAK78149.1"/>
    </source>
</evidence>
<evidence type="ECO:0000256" key="4">
    <source>
        <dbReference type="ARBA" id="ARBA00010139"/>
    </source>
</evidence>
<evidence type="ECO:0000256" key="3">
    <source>
        <dbReference type="ARBA" id="ARBA00007588"/>
    </source>
</evidence>
<name>A0A8G1RSM9_9EURO</name>
<comment type="similarity">
    <text evidence="4">Belongs to the FAD-binding monooxygenase family.</text>
</comment>
<keyword evidence="8" id="KW-0274">FAD</keyword>
<dbReference type="GeneID" id="63865870"/>
<dbReference type="Gene3D" id="3.50.50.60">
    <property type="entry name" value="FAD/NAD(P)-binding domain"/>
    <property type="match status" value="2"/>
</dbReference>